<proteinExistence type="predicted"/>
<dbReference type="Pfam" id="PF00059">
    <property type="entry name" value="Lectin_C"/>
    <property type="match status" value="1"/>
</dbReference>
<dbReference type="InterPro" id="IPR050111">
    <property type="entry name" value="C-type_lectin/snaclec_domain"/>
</dbReference>
<dbReference type="InterPro" id="IPR016186">
    <property type="entry name" value="C-type_lectin-like/link_sf"/>
</dbReference>
<dbReference type="InterPro" id="IPR001304">
    <property type="entry name" value="C-type_lectin-like"/>
</dbReference>
<dbReference type="EMBL" id="RQTK01000077">
    <property type="protein sequence ID" value="RUS88638.1"/>
    <property type="molecule type" value="Genomic_DNA"/>
</dbReference>
<comment type="caution">
    <text evidence="2">The sequence shown here is derived from an EMBL/GenBank/DDBJ whole genome shotgun (WGS) entry which is preliminary data.</text>
</comment>
<dbReference type="CDD" id="cd00037">
    <property type="entry name" value="CLECT"/>
    <property type="match status" value="1"/>
</dbReference>
<reference evidence="2 3" key="1">
    <citation type="submission" date="2019-01" db="EMBL/GenBank/DDBJ databases">
        <title>A draft genome assembly of the solar-powered sea slug Elysia chlorotica.</title>
        <authorList>
            <person name="Cai H."/>
            <person name="Li Q."/>
            <person name="Fang X."/>
            <person name="Li J."/>
            <person name="Curtis N.E."/>
            <person name="Altenburger A."/>
            <person name="Shibata T."/>
            <person name="Feng M."/>
            <person name="Maeda T."/>
            <person name="Schwartz J.A."/>
            <person name="Shigenobu S."/>
            <person name="Lundholm N."/>
            <person name="Nishiyama T."/>
            <person name="Yang H."/>
            <person name="Hasebe M."/>
            <person name="Li S."/>
            <person name="Pierce S.K."/>
            <person name="Wang J."/>
        </authorList>
    </citation>
    <scope>NUCLEOTIDE SEQUENCE [LARGE SCALE GENOMIC DNA]</scope>
    <source>
        <strain evidence="2">EC2010</strain>
        <tissue evidence="2">Whole organism of an adult</tissue>
    </source>
</reference>
<dbReference type="Gene3D" id="3.10.100.10">
    <property type="entry name" value="Mannose-Binding Protein A, subunit A"/>
    <property type="match status" value="1"/>
</dbReference>
<dbReference type="InterPro" id="IPR016187">
    <property type="entry name" value="CTDL_fold"/>
</dbReference>
<organism evidence="2 3">
    <name type="scientific">Elysia chlorotica</name>
    <name type="common">Eastern emerald elysia</name>
    <name type="synonym">Sea slug</name>
    <dbReference type="NCBI Taxonomy" id="188477"/>
    <lineage>
        <taxon>Eukaryota</taxon>
        <taxon>Metazoa</taxon>
        <taxon>Spiralia</taxon>
        <taxon>Lophotrochozoa</taxon>
        <taxon>Mollusca</taxon>
        <taxon>Gastropoda</taxon>
        <taxon>Heterobranchia</taxon>
        <taxon>Euthyneura</taxon>
        <taxon>Panpulmonata</taxon>
        <taxon>Sacoglossa</taxon>
        <taxon>Placobranchoidea</taxon>
        <taxon>Plakobranchidae</taxon>
        <taxon>Elysia</taxon>
    </lineage>
</organism>
<keyword evidence="3" id="KW-1185">Reference proteome</keyword>
<dbReference type="AlphaFoldDB" id="A0A433U4C3"/>
<feature type="domain" description="C-type lectin" evidence="1">
    <location>
        <begin position="113"/>
        <end position="236"/>
    </location>
</feature>
<evidence type="ECO:0000259" key="1">
    <source>
        <dbReference type="PROSITE" id="PS50041"/>
    </source>
</evidence>
<dbReference type="SMART" id="SM00034">
    <property type="entry name" value="CLECT"/>
    <property type="match status" value="1"/>
</dbReference>
<sequence length="317" mass="34195">MLLDLLGPIDGAVDTSKAMKFFRNIFHGPHTSPSTIQEDGSHSEGHMSAIQCAVSCRKATSPGCNSFLYSGMTGLCRHAQNVRSLEGDFRLGYGDLYAGCDIGRGYKIYTTGNTTACLMFVPSAKSYNDAVTTCNQNQGYLPSVKTREKLNILHSFLTNDYPYVWVGFSDAATEGVYIWEEDGSAMTSAQQTDLFQKGQPNDGGSADYTDDCGMIWIKYSGLNDGVCTDPYYVVCEMKIDSVSAVSGPLVSEPVVSEPQISEPQISEPVVIEPIASEPVVIEPIASEPLVSEPLVSEPLVSEPVVSDLVSEPLVSEP</sequence>
<dbReference type="PROSITE" id="PS50041">
    <property type="entry name" value="C_TYPE_LECTIN_2"/>
    <property type="match status" value="1"/>
</dbReference>
<protein>
    <recommendedName>
        <fullName evidence="1">C-type lectin domain-containing protein</fullName>
    </recommendedName>
</protein>
<gene>
    <name evidence="2" type="ORF">EGW08_003597</name>
</gene>
<dbReference type="OrthoDB" id="7357196at2759"/>
<dbReference type="Proteomes" id="UP000271974">
    <property type="component" value="Unassembled WGS sequence"/>
</dbReference>
<evidence type="ECO:0000313" key="2">
    <source>
        <dbReference type="EMBL" id="RUS88638.1"/>
    </source>
</evidence>
<evidence type="ECO:0000313" key="3">
    <source>
        <dbReference type="Proteomes" id="UP000271974"/>
    </source>
</evidence>
<dbReference type="SUPFAM" id="SSF56436">
    <property type="entry name" value="C-type lectin-like"/>
    <property type="match status" value="1"/>
</dbReference>
<dbReference type="PANTHER" id="PTHR22803">
    <property type="entry name" value="MANNOSE, PHOSPHOLIPASE, LECTIN RECEPTOR RELATED"/>
    <property type="match status" value="1"/>
</dbReference>
<accession>A0A433U4C3</accession>
<name>A0A433U4C3_ELYCH</name>